<dbReference type="GO" id="GO:0003677">
    <property type="term" value="F:DNA binding"/>
    <property type="evidence" value="ECO:0007669"/>
    <property type="project" value="UniProtKB-KW"/>
</dbReference>
<evidence type="ECO:0000259" key="9">
    <source>
        <dbReference type="Pfam" id="PF00712"/>
    </source>
</evidence>
<keyword evidence="3" id="KW-0963">Cytoplasm</keyword>
<dbReference type="GO" id="GO:0008408">
    <property type="term" value="F:3'-5' exonuclease activity"/>
    <property type="evidence" value="ECO:0007669"/>
    <property type="project" value="InterPro"/>
</dbReference>
<dbReference type="EMBL" id="UINC01000122">
    <property type="protein sequence ID" value="SUZ49562.1"/>
    <property type="molecule type" value="Genomic_DNA"/>
</dbReference>
<dbReference type="GO" id="GO:0003887">
    <property type="term" value="F:DNA-directed DNA polymerase activity"/>
    <property type="evidence" value="ECO:0007669"/>
    <property type="project" value="UniProtKB-KW"/>
</dbReference>
<evidence type="ECO:0000313" key="12">
    <source>
        <dbReference type="EMBL" id="SUZ49562.1"/>
    </source>
</evidence>
<dbReference type="CDD" id="cd00140">
    <property type="entry name" value="beta_clamp"/>
    <property type="match status" value="1"/>
</dbReference>
<proteinExistence type="inferred from homology"/>
<keyword evidence="5" id="KW-0548">Nucleotidyltransferase</keyword>
<evidence type="ECO:0000256" key="4">
    <source>
        <dbReference type="ARBA" id="ARBA00022679"/>
    </source>
</evidence>
<keyword evidence="8" id="KW-0238">DNA-binding</keyword>
<dbReference type="Pfam" id="PF02767">
    <property type="entry name" value="DNA_pol3_beta_2"/>
    <property type="match status" value="1"/>
</dbReference>
<dbReference type="GO" id="GO:0006271">
    <property type="term" value="P:DNA strand elongation involved in DNA replication"/>
    <property type="evidence" value="ECO:0007669"/>
    <property type="project" value="TreeGrafter"/>
</dbReference>
<organism evidence="12">
    <name type="scientific">marine metagenome</name>
    <dbReference type="NCBI Taxonomy" id="408172"/>
    <lineage>
        <taxon>unclassified sequences</taxon>
        <taxon>metagenomes</taxon>
        <taxon>ecological metagenomes</taxon>
    </lineage>
</organism>
<evidence type="ECO:0000256" key="8">
    <source>
        <dbReference type="ARBA" id="ARBA00023125"/>
    </source>
</evidence>
<evidence type="ECO:0000259" key="10">
    <source>
        <dbReference type="Pfam" id="PF02767"/>
    </source>
</evidence>
<evidence type="ECO:0000256" key="3">
    <source>
        <dbReference type="ARBA" id="ARBA00022490"/>
    </source>
</evidence>
<dbReference type="Pfam" id="PF00712">
    <property type="entry name" value="DNA_pol3_beta"/>
    <property type="match status" value="1"/>
</dbReference>
<name>A0A381N4P3_9ZZZZ</name>
<dbReference type="InterPro" id="IPR001001">
    <property type="entry name" value="DNA_polIII_beta"/>
</dbReference>
<feature type="domain" description="DNA polymerase III beta sliding clamp central" evidence="10">
    <location>
        <begin position="129"/>
        <end position="242"/>
    </location>
</feature>
<comment type="similarity">
    <text evidence="2">Belongs to the beta sliding clamp family.</text>
</comment>
<dbReference type="InterPro" id="IPR046938">
    <property type="entry name" value="DNA_clamp_sf"/>
</dbReference>
<dbReference type="GO" id="GO:0009360">
    <property type="term" value="C:DNA polymerase III complex"/>
    <property type="evidence" value="ECO:0007669"/>
    <property type="project" value="InterPro"/>
</dbReference>
<keyword evidence="4" id="KW-0808">Transferase</keyword>
<dbReference type="Gene3D" id="3.10.150.10">
    <property type="entry name" value="DNA Polymerase III, subunit A, domain 2"/>
    <property type="match status" value="1"/>
</dbReference>
<evidence type="ECO:0000256" key="6">
    <source>
        <dbReference type="ARBA" id="ARBA00022705"/>
    </source>
</evidence>
<dbReference type="PANTHER" id="PTHR30478">
    <property type="entry name" value="DNA POLYMERASE III SUBUNIT BETA"/>
    <property type="match status" value="1"/>
</dbReference>
<dbReference type="GO" id="GO:0005737">
    <property type="term" value="C:cytoplasm"/>
    <property type="evidence" value="ECO:0007669"/>
    <property type="project" value="UniProtKB-SubCell"/>
</dbReference>
<dbReference type="AlphaFoldDB" id="A0A381N4P3"/>
<evidence type="ECO:0000256" key="2">
    <source>
        <dbReference type="ARBA" id="ARBA00010752"/>
    </source>
</evidence>
<dbReference type="SMART" id="SM00480">
    <property type="entry name" value="POL3Bc"/>
    <property type="match status" value="1"/>
</dbReference>
<reference evidence="12" key="1">
    <citation type="submission" date="2018-05" db="EMBL/GenBank/DDBJ databases">
        <authorList>
            <person name="Lanie J.A."/>
            <person name="Ng W.-L."/>
            <person name="Kazmierczak K.M."/>
            <person name="Andrzejewski T.M."/>
            <person name="Davidsen T.M."/>
            <person name="Wayne K.J."/>
            <person name="Tettelin H."/>
            <person name="Glass J.I."/>
            <person name="Rusch D."/>
            <person name="Podicherti R."/>
            <person name="Tsui H.-C.T."/>
            <person name="Winkler M.E."/>
        </authorList>
    </citation>
    <scope>NUCLEOTIDE SEQUENCE</scope>
</reference>
<dbReference type="PANTHER" id="PTHR30478:SF0">
    <property type="entry name" value="BETA SLIDING CLAMP"/>
    <property type="match status" value="1"/>
</dbReference>
<evidence type="ECO:0000256" key="1">
    <source>
        <dbReference type="ARBA" id="ARBA00004496"/>
    </source>
</evidence>
<keyword evidence="7" id="KW-0239">DNA-directed DNA polymerase</keyword>
<dbReference type="InterPro" id="IPR022637">
    <property type="entry name" value="DNA_polIII_beta_cen"/>
</dbReference>
<dbReference type="SUPFAM" id="SSF55979">
    <property type="entry name" value="DNA clamp"/>
    <property type="match status" value="3"/>
</dbReference>
<sequence length="365" mass="40958">MKLEIKREILLTPLQAIIGVVERKQTMPILANILLQAKNNELCLTATDLEVELMTQISVNIEAEGEITLPGRKLLDICRALQEDASIVISESDGKASVQSGRSRFSLASLPAADFPLIEDIQGEQKISLPQKELLMLIQKTHFSMAQQDVRYYLNGLLLENKDGKIKAVATDGHRLAFCETNTETPESLDKQVIIPRKGVLELQRLLSGEGDLSIELGKNHVRIQVNDSIYTSKLIDGRFPEYDRVVPKDASNIIKAKKEEFKDALQRTAILSNEKYRGIRLFLGQNNLVLQAQNPEQEEAEEALEVEYTGDDIEIGFNVNYLLDALAVIESDEVVFSVIDGNSSCLMWEPGKDQYKFVIMPMRL</sequence>
<accession>A0A381N4P3</accession>
<feature type="domain" description="DNA polymerase III beta sliding clamp C-terminal" evidence="11">
    <location>
        <begin position="245"/>
        <end position="364"/>
    </location>
</feature>
<feature type="domain" description="DNA polymerase III beta sliding clamp N-terminal" evidence="9">
    <location>
        <begin position="1"/>
        <end position="118"/>
    </location>
</feature>
<dbReference type="Pfam" id="PF02768">
    <property type="entry name" value="DNA_pol3_beta_3"/>
    <property type="match status" value="1"/>
</dbReference>
<keyword evidence="6" id="KW-0235">DNA replication</keyword>
<evidence type="ECO:0008006" key="13">
    <source>
        <dbReference type="Google" id="ProtNLM"/>
    </source>
</evidence>
<dbReference type="InterPro" id="IPR022635">
    <property type="entry name" value="DNA_polIII_beta_C"/>
</dbReference>
<evidence type="ECO:0000259" key="11">
    <source>
        <dbReference type="Pfam" id="PF02768"/>
    </source>
</evidence>
<dbReference type="NCBIfam" id="TIGR00663">
    <property type="entry name" value="dnan"/>
    <property type="match status" value="1"/>
</dbReference>
<evidence type="ECO:0000256" key="5">
    <source>
        <dbReference type="ARBA" id="ARBA00022695"/>
    </source>
</evidence>
<evidence type="ECO:0000256" key="7">
    <source>
        <dbReference type="ARBA" id="ARBA00022932"/>
    </source>
</evidence>
<dbReference type="InterPro" id="IPR022634">
    <property type="entry name" value="DNA_polIII_beta_N"/>
</dbReference>
<gene>
    <name evidence="12" type="ORF">METZ01_LOCUS2416</name>
</gene>
<dbReference type="Gene3D" id="3.70.10.10">
    <property type="match status" value="1"/>
</dbReference>
<dbReference type="PIRSF" id="PIRSF000804">
    <property type="entry name" value="DNA_pol_III_b"/>
    <property type="match status" value="1"/>
</dbReference>
<comment type="subcellular location">
    <subcellularLocation>
        <location evidence="1">Cytoplasm</location>
    </subcellularLocation>
</comment>
<protein>
    <recommendedName>
        <fullName evidence="13">Beta sliding clamp</fullName>
    </recommendedName>
</protein>